<dbReference type="Proteomes" id="UP001229421">
    <property type="component" value="Unassembled WGS sequence"/>
</dbReference>
<reference evidence="1" key="1">
    <citation type="journal article" date="2023" name="bioRxiv">
        <title>Improved chromosome-level genome assembly for marigold (Tagetes erecta).</title>
        <authorList>
            <person name="Jiang F."/>
            <person name="Yuan L."/>
            <person name="Wang S."/>
            <person name="Wang H."/>
            <person name="Xu D."/>
            <person name="Wang A."/>
            <person name="Fan W."/>
        </authorList>
    </citation>
    <scope>NUCLEOTIDE SEQUENCE</scope>
    <source>
        <strain evidence="1">WSJ</strain>
        <tissue evidence="1">Leaf</tissue>
    </source>
</reference>
<dbReference type="PANTHER" id="PTHR34945">
    <property type="entry name" value="2-OXOGLUTARATE (2OG) AND FE(II)-DEPENDENT OXYGENASE SUPERFAMILY PROTEIN"/>
    <property type="match status" value="1"/>
</dbReference>
<sequence length="287" mass="32463">MNKPPILEVEYRLIKSKDKNAIQKVLDSAFKYGMFLVSGHGISSEELNAAFTEAEFCFGLLAERWSRDGDREEFAWSRSAMATAERRREVKNNEQFHMFRQKMDNLAKKFEGIAKDVAQIIGSNGGKQPRKKIKENETRMTLFKHSNSALQPHTPRSCQAPGAMDTGSRRDYATFALGLHIPTEFGEFRLLSEDGPFSFRVNPNTIVITLGEQIQEWSYGELRSAFGEINIEPEIQDDKGAYSIELKCSPSILNDAVDKNESISITDQIIFVVVVAVAYKLFTYLLS</sequence>
<dbReference type="InterPro" id="IPR027443">
    <property type="entry name" value="IPNS-like_sf"/>
</dbReference>
<dbReference type="PANTHER" id="PTHR34945:SF6">
    <property type="entry name" value="GIBBERELLIN 2-BETA-DIOXYGENASE"/>
    <property type="match status" value="1"/>
</dbReference>
<proteinExistence type="predicted"/>
<dbReference type="EMBL" id="JAUHHV010000006">
    <property type="protein sequence ID" value="KAK1421693.1"/>
    <property type="molecule type" value="Genomic_DNA"/>
</dbReference>
<name>A0AAD8KF85_TARER</name>
<keyword evidence="2" id="KW-1185">Reference proteome</keyword>
<evidence type="ECO:0000313" key="2">
    <source>
        <dbReference type="Proteomes" id="UP001229421"/>
    </source>
</evidence>
<gene>
    <name evidence="1" type="ORF">QVD17_24238</name>
</gene>
<protein>
    <submittedName>
        <fullName evidence="1">Uncharacterized protein</fullName>
    </submittedName>
</protein>
<evidence type="ECO:0000313" key="1">
    <source>
        <dbReference type="EMBL" id="KAK1421693.1"/>
    </source>
</evidence>
<comment type="caution">
    <text evidence="1">The sequence shown here is derived from an EMBL/GenBank/DDBJ whole genome shotgun (WGS) entry which is preliminary data.</text>
</comment>
<dbReference type="Gene3D" id="2.60.120.330">
    <property type="entry name" value="B-lactam Antibiotic, Isopenicillin N Synthase, Chain"/>
    <property type="match status" value="1"/>
</dbReference>
<dbReference type="SUPFAM" id="SSF51197">
    <property type="entry name" value="Clavaminate synthase-like"/>
    <property type="match status" value="1"/>
</dbReference>
<organism evidence="1 2">
    <name type="scientific">Tagetes erecta</name>
    <name type="common">African marigold</name>
    <dbReference type="NCBI Taxonomy" id="13708"/>
    <lineage>
        <taxon>Eukaryota</taxon>
        <taxon>Viridiplantae</taxon>
        <taxon>Streptophyta</taxon>
        <taxon>Embryophyta</taxon>
        <taxon>Tracheophyta</taxon>
        <taxon>Spermatophyta</taxon>
        <taxon>Magnoliopsida</taxon>
        <taxon>eudicotyledons</taxon>
        <taxon>Gunneridae</taxon>
        <taxon>Pentapetalae</taxon>
        <taxon>asterids</taxon>
        <taxon>campanulids</taxon>
        <taxon>Asterales</taxon>
        <taxon>Asteraceae</taxon>
        <taxon>Asteroideae</taxon>
        <taxon>Heliantheae alliance</taxon>
        <taxon>Tageteae</taxon>
        <taxon>Tagetes</taxon>
    </lineage>
</organism>
<dbReference type="AlphaFoldDB" id="A0AAD8KF85"/>
<accession>A0AAD8KF85</accession>